<dbReference type="Proteomes" id="UP000076154">
    <property type="component" value="Unassembled WGS sequence"/>
</dbReference>
<keyword evidence="3" id="KW-1185">Reference proteome</keyword>
<dbReference type="AlphaFoldDB" id="A0A369JWI1"/>
<evidence type="ECO:0000313" key="3">
    <source>
        <dbReference type="Proteomes" id="UP000076154"/>
    </source>
</evidence>
<feature type="region of interest" description="Disordered" evidence="1">
    <location>
        <begin position="282"/>
        <end position="338"/>
    </location>
</feature>
<evidence type="ECO:0000313" key="2">
    <source>
        <dbReference type="EMBL" id="RDB25590.1"/>
    </source>
</evidence>
<reference evidence="2" key="1">
    <citation type="submission" date="2018-04" db="EMBL/GenBank/DDBJ databases">
        <title>Whole genome sequencing of Hypsizygus marmoreus.</title>
        <authorList>
            <person name="Choi I.-G."/>
            <person name="Min B."/>
            <person name="Kim J.-G."/>
            <person name="Kim S."/>
            <person name="Oh Y.-L."/>
            <person name="Kong W.-S."/>
            <person name="Park H."/>
            <person name="Jeong J."/>
            <person name="Song E.-S."/>
        </authorList>
    </citation>
    <scope>NUCLEOTIDE SEQUENCE [LARGE SCALE GENOMIC DNA]</scope>
    <source>
        <strain evidence="2">51987-8</strain>
    </source>
</reference>
<accession>A0A369JWI1</accession>
<dbReference type="InParanoid" id="A0A369JWI1"/>
<sequence length="647" mass="71656">MSPNMSCVYTPPLGTDRQMRLRSDGRFADDDHLVGPQPYSSSLCHYAAIPRKPRDPFDPLAIMWWVPTKQDFDFAPANIITGLGTLDPIHLGRMGGLVYSIKQEVEKYRKDTKFPHAKKTSVISLVTALDHAFARLASLPTSFRQMQFGVALLQRCFLEIKAYLDYVYIFHPRMTGEEPPATCVADTIGAYAFEDVVIQEFVRAGLPVWIVKPYSYLPTVRIDSVVAPLLPIAWAVSEDVDPPYPPFFTGSATSAGKYNAFHSWARSVVGYPNPFASLREEATPLSSSSATPAAPSSGPVCNPNVSSGSQVGHVGGKKNRGKHPQQPYPKSKPQPQGVAPVLVRNKFTEISSPFCPPPILTWSEALARVDRDRHHLKFAVHPSDAGYVFPDPGLVLGVSDIQKLPKYIHTWLKYRQALLFRMSSQGASAAPVSSQLWRTLLNYGRDALDGLEGTGKFQQRRQQVVEILGNCLGDTDLHLGSSTMSMTSWRGHQLPSSELPSQRIIHEVIWELFELNFRFEFVGLDSRACSEGGDNLEVRQHLIMACFPGRHGGSLLVADVEAGDRGLAAVSWKDRAPYLLAMLRVVKSWSGCPPLLAGAASKHVEELSEKDVQVVEEAVTKFYSQSFFNYFARAAIVPHRLPRVINN</sequence>
<protein>
    <submittedName>
        <fullName evidence="2">Uncharacterized protein</fullName>
    </submittedName>
</protein>
<organism evidence="2 3">
    <name type="scientific">Hypsizygus marmoreus</name>
    <name type="common">White beech mushroom</name>
    <name type="synonym">Agaricus marmoreus</name>
    <dbReference type="NCBI Taxonomy" id="39966"/>
    <lineage>
        <taxon>Eukaryota</taxon>
        <taxon>Fungi</taxon>
        <taxon>Dikarya</taxon>
        <taxon>Basidiomycota</taxon>
        <taxon>Agaricomycotina</taxon>
        <taxon>Agaricomycetes</taxon>
        <taxon>Agaricomycetidae</taxon>
        <taxon>Agaricales</taxon>
        <taxon>Tricholomatineae</taxon>
        <taxon>Lyophyllaceae</taxon>
        <taxon>Hypsizygus</taxon>
    </lineage>
</organism>
<dbReference type="EMBL" id="LUEZ02000040">
    <property type="protein sequence ID" value="RDB25590.1"/>
    <property type="molecule type" value="Genomic_DNA"/>
</dbReference>
<feature type="compositionally biased region" description="Low complexity" evidence="1">
    <location>
        <begin position="283"/>
        <end position="312"/>
    </location>
</feature>
<name>A0A369JWI1_HYPMA</name>
<gene>
    <name evidence="2" type="ORF">Hypma_006943</name>
</gene>
<comment type="caution">
    <text evidence="2">The sequence shown here is derived from an EMBL/GenBank/DDBJ whole genome shotgun (WGS) entry which is preliminary data.</text>
</comment>
<evidence type="ECO:0000256" key="1">
    <source>
        <dbReference type="SAM" id="MobiDB-lite"/>
    </source>
</evidence>
<dbReference type="OrthoDB" id="2634326at2759"/>
<proteinExistence type="predicted"/>